<dbReference type="Proteomes" id="UP000800082">
    <property type="component" value="Unassembled WGS sequence"/>
</dbReference>
<accession>A0A6A5RS67</accession>
<reference evidence="1" key="1">
    <citation type="journal article" date="2020" name="Stud. Mycol.">
        <title>101 Dothideomycetes genomes: a test case for predicting lifestyles and emergence of pathogens.</title>
        <authorList>
            <person name="Haridas S."/>
            <person name="Albert R."/>
            <person name="Binder M."/>
            <person name="Bloem J."/>
            <person name="Labutti K."/>
            <person name="Salamov A."/>
            <person name="Andreopoulos B."/>
            <person name="Baker S."/>
            <person name="Barry K."/>
            <person name="Bills G."/>
            <person name="Bluhm B."/>
            <person name="Cannon C."/>
            <person name="Castanera R."/>
            <person name="Culley D."/>
            <person name="Daum C."/>
            <person name="Ezra D."/>
            <person name="Gonzalez J."/>
            <person name="Henrissat B."/>
            <person name="Kuo A."/>
            <person name="Liang C."/>
            <person name="Lipzen A."/>
            <person name="Lutzoni F."/>
            <person name="Magnuson J."/>
            <person name="Mondo S."/>
            <person name="Nolan M."/>
            <person name="Ohm R."/>
            <person name="Pangilinan J."/>
            <person name="Park H.-J."/>
            <person name="Ramirez L."/>
            <person name="Alfaro M."/>
            <person name="Sun H."/>
            <person name="Tritt A."/>
            <person name="Yoshinaga Y."/>
            <person name="Zwiers L.-H."/>
            <person name="Turgeon B."/>
            <person name="Goodwin S."/>
            <person name="Spatafora J."/>
            <person name="Crous P."/>
            <person name="Grigoriev I."/>
        </authorList>
    </citation>
    <scope>NUCLEOTIDE SEQUENCE</scope>
    <source>
        <strain evidence="1">CBS 183.55</strain>
    </source>
</reference>
<name>A0A6A5RS67_9PLEO</name>
<dbReference type="RefSeq" id="XP_033450860.1">
    <property type="nucleotide sequence ID" value="XM_033589833.1"/>
</dbReference>
<evidence type="ECO:0000313" key="1">
    <source>
        <dbReference type="EMBL" id="KAF1930612.1"/>
    </source>
</evidence>
<protein>
    <submittedName>
        <fullName evidence="1">Uncharacterized protein</fullName>
    </submittedName>
</protein>
<dbReference type="EMBL" id="ML978963">
    <property type="protein sequence ID" value="KAF1930612.1"/>
    <property type="molecule type" value="Genomic_DNA"/>
</dbReference>
<dbReference type="AlphaFoldDB" id="A0A6A5RS67"/>
<dbReference type="GeneID" id="54347481"/>
<proteinExistence type="predicted"/>
<organism evidence="1 2">
    <name type="scientific">Didymella exigua CBS 183.55</name>
    <dbReference type="NCBI Taxonomy" id="1150837"/>
    <lineage>
        <taxon>Eukaryota</taxon>
        <taxon>Fungi</taxon>
        <taxon>Dikarya</taxon>
        <taxon>Ascomycota</taxon>
        <taxon>Pezizomycotina</taxon>
        <taxon>Dothideomycetes</taxon>
        <taxon>Pleosporomycetidae</taxon>
        <taxon>Pleosporales</taxon>
        <taxon>Pleosporineae</taxon>
        <taxon>Didymellaceae</taxon>
        <taxon>Didymella</taxon>
    </lineage>
</organism>
<keyword evidence="2" id="KW-1185">Reference proteome</keyword>
<gene>
    <name evidence="1" type="ORF">M421DRAFT_378051</name>
</gene>
<sequence length="135" mass="14033">MPLLLACAPAGLVDVNSEDRQGCSRAGVVCCSATSRRTASMSLSSYKLSLSLLSRLRRLAATISTLGHGLHEALASSSIKSISDNYALRKRQRLATACSVLAPPDNTPRTNSAAGGLKLFGGGPSLCRAFSSVHT</sequence>
<evidence type="ECO:0000313" key="2">
    <source>
        <dbReference type="Proteomes" id="UP000800082"/>
    </source>
</evidence>